<dbReference type="EMBL" id="FRBW01000001">
    <property type="protein sequence ID" value="SHL72972.1"/>
    <property type="molecule type" value="Genomic_DNA"/>
</dbReference>
<organism evidence="3 4">
    <name type="scientific">Roseibium suaedae</name>
    <dbReference type="NCBI Taxonomy" id="735517"/>
    <lineage>
        <taxon>Bacteria</taxon>
        <taxon>Pseudomonadati</taxon>
        <taxon>Pseudomonadota</taxon>
        <taxon>Alphaproteobacteria</taxon>
        <taxon>Hyphomicrobiales</taxon>
        <taxon>Stappiaceae</taxon>
        <taxon>Roseibium</taxon>
    </lineage>
</organism>
<dbReference type="AlphaFoldDB" id="A0A1M7D0D8"/>
<feature type="domain" description="Anti-sigma factor NepR" evidence="2">
    <location>
        <begin position="24"/>
        <end position="54"/>
    </location>
</feature>
<accession>A0A1M7D0D8</accession>
<gene>
    <name evidence="3" type="ORF">SAMN05444272_1330</name>
</gene>
<proteinExistence type="predicted"/>
<name>A0A1M7D0D8_9HYPH</name>
<evidence type="ECO:0000256" key="1">
    <source>
        <dbReference type="SAM" id="MobiDB-lite"/>
    </source>
</evidence>
<dbReference type="InterPro" id="IPR041649">
    <property type="entry name" value="NepR"/>
</dbReference>
<dbReference type="Pfam" id="PF18557">
    <property type="entry name" value="NepR"/>
    <property type="match status" value="1"/>
</dbReference>
<evidence type="ECO:0000313" key="3">
    <source>
        <dbReference type="EMBL" id="SHL72972.1"/>
    </source>
</evidence>
<dbReference type="Proteomes" id="UP000186002">
    <property type="component" value="Unassembled WGS sequence"/>
</dbReference>
<protein>
    <recommendedName>
        <fullName evidence="2">Anti-sigma factor NepR domain-containing protein</fullName>
    </recommendedName>
</protein>
<sequence>MEMKEETSAGMLGRPKGGAADTVSEKLREYYVSIQNDGIPEKFLDLLEKLDEAEKAAKK</sequence>
<feature type="region of interest" description="Disordered" evidence="1">
    <location>
        <begin position="1"/>
        <end position="20"/>
    </location>
</feature>
<reference evidence="3 4" key="1">
    <citation type="submission" date="2016-11" db="EMBL/GenBank/DDBJ databases">
        <authorList>
            <person name="Jaros S."/>
            <person name="Januszkiewicz K."/>
            <person name="Wedrychowicz H."/>
        </authorList>
    </citation>
    <scope>NUCLEOTIDE SEQUENCE [LARGE SCALE GENOMIC DNA]</scope>
    <source>
        <strain evidence="3 4">DSM 22153</strain>
    </source>
</reference>
<dbReference type="STRING" id="735517.SAMN05444272_1330"/>
<evidence type="ECO:0000313" key="4">
    <source>
        <dbReference type="Proteomes" id="UP000186002"/>
    </source>
</evidence>
<evidence type="ECO:0000259" key="2">
    <source>
        <dbReference type="Pfam" id="PF18557"/>
    </source>
</evidence>
<keyword evidence="4" id="KW-1185">Reference proteome</keyword>